<gene>
    <name evidence="8" type="ORF">CSUI_009689</name>
</gene>
<comment type="caution">
    <text evidence="8">The sequence shown here is derived from an EMBL/GenBank/DDBJ whole genome shotgun (WGS) entry which is preliminary data.</text>
</comment>
<feature type="transmembrane region" description="Helical" evidence="7">
    <location>
        <begin position="517"/>
        <end position="538"/>
    </location>
</feature>
<evidence type="ECO:0000313" key="8">
    <source>
        <dbReference type="EMBL" id="PHJ16493.1"/>
    </source>
</evidence>
<dbReference type="GO" id="GO:0022857">
    <property type="term" value="F:transmembrane transporter activity"/>
    <property type="evidence" value="ECO:0007669"/>
    <property type="project" value="InterPro"/>
</dbReference>
<dbReference type="Gene3D" id="1.20.1250.20">
    <property type="entry name" value="MFS general substrate transporter like domains"/>
    <property type="match status" value="2"/>
</dbReference>
<comment type="subcellular location">
    <subcellularLocation>
        <location evidence="1">Membrane</location>
        <topology evidence="1">Multi-pass membrane protein</topology>
    </subcellularLocation>
</comment>
<feature type="region of interest" description="Disordered" evidence="6">
    <location>
        <begin position="305"/>
        <end position="335"/>
    </location>
</feature>
<protein>
    <submittedName>
        <fullName evidence="8">Major facilitator family protein</fullName>
    </submittedName>
</protein>
<evidence type="ECO:0000313" key="9">
    <source>
        <dbReference type="Proteomes" id="UP000221165"/>
    </source>
</evidence>
<proteinExistence type="predicted"/>
<dbReference type="GO" id="GO:0016020">
    <property type="term" value="C:membrane"/>
    <property type="evidence" value="ECO:0007669"/>
    <property type="project" value="UniProtKB-SubCell"/>
</dbReference>
<organism evidence="8 9">
    <name type="scientific">Cystoisospora suis</name>
    <dbReference type="NCBI Taxonomy" id="483139"/>
    <lineage>
        <taxon>Eukaryota</taxon>
        <taxon>Sar</taxon>
        <taxon>Alveolata</taxon>
        <taxon>Apicomplexa</taxon>
        <taxon>Conoidasida</taxon>
        <taxon>Coccidia</taxon>
        <taxon>Eucoccidiorida</taxon>
        <taxon>Eimeriorina</taxon>
        <taxon>Sarcocystidae</taxon>
        <taxon>Cystoisospora</taxon>
    </lineage>
</organism>
<dbReference type="SUPFAM" id="SSF103473">
    <property type="entry name" value="MFS general substrate transporter"/>
    <property type="match status" value="1"/>
</dbReference>
<feature type="transmembrane region" description="Helical" evidence="7">
    <location>
        <begin position="56"/>
        <end position="83"/>
    </location>
</feature>
<keyword evidence="5 7" id="KW-0472">Membrane</keyword>
<evidence type="ECO:0000256" key="1">
    <source>
        <dbReference type="ARBA" id="ARBA00004141"/>
    </source>
</evidence>
<dbReference type="OrthoDB" id="410267at2759"/>
<dbReference type="Proteomes" id="UP000221165">
    <property type="component" value="Unassembled WGS sequence"/>
</dbReference>
<feature type="region of interest" description="Disordered" evidence="6">
    <location>
        <begin position="1"/>
        <end position="36"/>
    </location>
</feature>
<evidence type="ECO:0000256" key="5">
    <source>
        <dbReference type="ARBA" id="ARBA00023136"/>
    </source>
</evidence>
<evidence type="ECO:0000256" key="2">
    <source>
        <dbReference type="ARBA" id="ARBA00022448"/>
    </source>
</evidence>
<feature type="transmembrane region" description="Helical" evidence="7">
    <location>
        <begin position="426"/>
        <end position="445"/>
    </location>
</feature>
<accession>A0A2C6KJC0</accession>
<reference evidence="8 9" key="1">
    <citation type="journal article" date="2017" name="Int. J. Parasitol.">
        <title>The genome of the protozoan parasite Cystoisospora suis and a reverse vaccinology approach to identify vaccine candidates.</title>
        <authorList>
            <person name="Palmieri N."/>
            <person name="Shrestha A."/>
            <person name="Ruttkowski B."/>
            <person name="Beck T."/>
            <person name="Vogl C."/>
            <person name="Tomley F."/>
            <person name="Blake D.P."/>
            <person name="Joachim A."/>
        </authorList>
    </citation>
    <scope>NUCLEOTIDE SEQUENCE [LARGE SCALE GENOMIC DNA]</scope>
    <source>
        <strain evidence="8 9">Wien I</strain>
    </source>
</reference>
<dbReference type="InterPro" id="IPR052983">
    <property type="entry name" value="MFS_Riboflavin_Transporter"/>
</dbReference>
<evidence type="ECO:0000256" key="4">
    <source>
        <dbReference type="ARBA" id="ARBA00022989"/>
    </source>
</evidence>
<feature type="transmembrane region" description="Helical" evidence="7">
    <location>
        <begin position="162"/>
        <end position="181"/>
    </location>
</feature>
<dbReference type="EMBL" id="MIGC01005878">
    <property type="protein sequence ID" value="PHJ16493.1"/>
    <property type="molecule type" value="Genomic_DNA"/>
</dbReference>
<feature type="transmembrane region" description="Helical" evidence="7">
    <location>
        <begin position="282"/>
        <end position="301"/>
    </location>
</feature>
<feature type="transmembrane region" description="Helical" evidence="7">
    <location>
        <begin position="220"/>
        <end position="239"/>
    </location>
</feature>
<dbReference type="PANTHER" id="PTHR43385">
    <property type="entry name" value="RIBOFLAVIN TRANSPORTER RIBJ"/>
    <property type="match status" value="1"/>
</dbReference>
<feature type="transmembrane region" description="Helical" evidence="7">
    <location>
        <begin position="187"/>
        <end position="213"/>
    </location>
</feature>
<keyword evidence="2" id="KW-0813">Transport</keyword>
<dbReference type="InterPro" id="IPR036259">
    <property type="entry name" value="MFS_trans_sf"/>
</dbReference>
<evidence type="ECO:0000256" key="6">
    <source>
        <dbReference type="SAM" id="MobiDB-lite"/>
    </source>
</evidence>
<feature type="transmembrane region" description="Helical" evidence="7">
    <location>
        <begin position="356"/>
        <end position="376"/>
    </location>
</feature>
<dbReference type="RefSeq" id="XP_067918222.1">
    <property type="nucleotide sequence ID" value="XM_068069800.1"/>
</dbReference>
<dbReference type="PANTHER" id="PTHR43385:SF1">
    <property type="entry name" value="RIBOFLAVIN TRANSPORTER RIBJ"/>
    <property type="match status" value="1"/>
</dbReference>
<dbReference type="AlphaFoldDB" id="A0A2C6KJC0"/>
<name>A0A2C6KJC0_9APIC</name>
<feature type="transmembrane region" description="Helical" evidence="7">
    <location>
        <begin position="451"/>
        <end position="475"/>
    </location>
</feature>
<feature type="transmembrane region" description="Helical" evidence="7">
    <location>
        <begin position="487"/>
        <end position="505"/>
    </location>
</feature>
<feature type="compositionally biased region" description="Low complexity" evidence="6">
    <location>
        <begin position="25"/>
        <end position="36"/>
    </location>
</feature>
<evidence type="ECO:0000256" key="7">
    <source>
        <dbReference type="SAM" id="Phobius"/>
    </source>
</evidence>
<dbReference type="GeneID" id="94433011"/>
<dbReference type="Pfam" id="PF07690">
    <property type="entry name" value="MFS_1"/>
    <property type="match status" value="1"/>
</dbReference>
<keyword evidence="4 7" id="KW-1133">Transmembrane helix</keyword>
<sequence>MPPQLSPSLNPPPLFCENLPPDSPTLPLLPSSPSSSSSSSSSSLSLFSPKLPWKGFLSVFGGVLVHICLGTVYTWGTLAVYVVSYMRYLEIERLDALRPTLFSQQQEEEGAAAFSSSLSPSSSPSLVRLSDAAWVLASQFAGMALGMPLGGKIERILGPARTVLMGGVVISAAVASSPNFLHSYPLFILVFGVAYGFGLGLAYTAPLVCALSWFPNHKGIVSGAITAGFGTGALLFSPLQTSFLNPSNIAPTSSPYIEQPAELYYNSEREEELSILMKVPLLLTRLSVCYFLLIAAGAALLRPPQSQRGGGIRTLSASSSSSVHTPQHGVGKEKVQDDVGDQMTMSVGDALQSTPFWCLWFLFFSNGLAICFTATFWRLLAVDTKTRMYILSEKQLALVGAVASACNALGRVFWGHVADKKGFQTSLQALSGIWSILLFFLPSSASNGGGLLYALCVCGSFFCLGGNFSVFPSAVASVFGRQAIGQLYGFLFASQLASSLGFAYLTQCVAQSLGTDGLCTLIALCTGTTTISVFFFPSSSSISEKRRRQHHQLKVS</sequence>
<evidence type="ECO:0000256" key="3">
    <source>
        <dbReference type="ARBA" id="ARBA00022692"/>
    </source>
</evidence>
<feature type="compositionally biased region" description="Pro residues" evidence="6">
    <location>
        <begin position="1"/>
        <end position="14"/>
    </location>
</feature>
<dbReference type="InterPro" id="IPR011701">
    <property type="entry name" value="MFS"/>
</dbReference>
<keyword evidence="9" id="KW-1185">Reference proteome</keyword>
<dbReference type="VEuPathDB" id="ToxoDB:CSUI_009689"/>
<feature type="transmembrane region" description="Helical" evidence="7">
    <location>
        <begin position="396"/>
        <end position="414"/>
    </location>
</feature>
<keyword evidence="3 7" id="KW-0812">Transmembrane</keyword>